<accession>A0A645AB42</accession>
<sequence length="119" mass="13735">MNQNISGQPVILEAVGDSYTTFNQVSISTGLPTVQGWIVHEWLWRGGYDQPAARQQEVETVYKSSKLDEVKSILDKYQIKYIFVGDKEYEKYGQIDVHKFEKLNAKVIFQSGKTRIFQL</sequence>
<protein>
    <submittedName>
        <fullName evidence="1">Uncharacterized protein</fullName>
    </submittedName>
</protein>
<evidence type="ECO:0000313" key="1">
    <source>
        <dbReference type="EMBL" id="MPM50402.1"/>
    </source>
</evidence>
<dbReference type="PANTHER" id="PTHR10790:SF51">
    <property type="entry name" value="TETRATRICOPEPTIDE REPEAT PROTEIN"/>
    <property type="match status" value="1"/>
</dbReference>
<name>A0A645AB42_9ZZZZ</name>
<dbReference type="AlphaFoldDB" id="A0A645AB42"/>
<dbReference type="PANTHER" id="PTHR10790">
    <property type="entry name" value="TPR-DOMAIN CONTAINING PROTEIN"/>
    <property type="match status" value="1"/>
</dbReference>
<gene>
    <name evidence="1" type="ORF">SDC9_97141</name>
</gene>
<organism evidence="1">
    <name type="scientific">bioreactor metagenome</name>
    <dbReference type="NCBI Taxonomy" id="1076179"/>
    <lineage>
        <taxon>unclassified sequences</taxon>
        <taxon>metagenomes</taxon>
        <taxon>ecological metagenomes</taxon>
    </lineage>
</organism>
<reference evidence="1" key="1">
    <citation type="submission" date="2019-08" db="EMBL/GenBank/DDBJ databases">
        <authorList>
            <person name="Kucharzyk K."/>
            <person name="Murdoch R.W."/>
            <person name="Higgins S."/>
            <person name="Loffler F."/>
        </authorList>
    </citation>
    <scope>NUCLEOTIDE SEQUENCE</scope>
</reference>
<comment type="caution">
    <text evidence="1">The sequence shown here is derived from an EMBL/GenBank/DDBJ whole genome shotgun (WGS) entry which is preliminary data.</text>
</comment>
<proteinExistence type="predicted"/>
<dbReference type="EMBL" id="VSSQ01012957">
    <property type="protein sequence ID" value="MPM50402.1"/>
    <property type="molecule type" value="Genomic_DNA"/>
</dbReference>